<keyword evidence="2" id="KW-1185">Reference proteome</keyword>
<accession>A0A1G8G9U0</accession>
<dbReference type="EMBL" id="FNDQ01000024">
    <property type="protein sequence ID" value="SDH91066.1"/>
    <property type="molecule type" value="Genomic_DNA"/>
</dbReference>
<dbReference type="RefSeq" id="WP_090410161.1">
    <property type="nucleotide sequence ID" value="NZ_FNDQ01000024.1"/>
</dbReference>
<dbReference type="AlphaFoldDB" id="A0A1G8G9U0"/>
<gene>
    <name evidence="1" type="ORF">SAMN05421818_12415</name>
</gene>
<evidence type="ECO:0000313" key="2">
    <source>
        <dbReference type="Proteomes" id="UP000243588"/>
    </source>
</evidence>
<reference evidence="2" key="1">
    <citation type="submission" date="2016-10" db="EMBL/GenBank/DDBJ databases">
        <authorList>
            <person name="Varghese N."/>
            <person name="Submissions S."/>
        </authorList>
    </citation>
    <scope>NUCLEOTIDE SEQUENCE [LARGE SCALE GENOMIC DNA]</scope>
    <source>
        <strain evidence="2">DSM 23313</strain>
    </source>
</reference>
<protein>
    <submittedName>
        <fullName evidence="1">Uncharacterized protein</fullName>
    </submittedName>
</protein>
<dbReference type="Proteomes" id="UP000243588">
    <property type="component" value="Unassembled WGS sequence"/>
</dbReference>
<sequence length="67" mass="7499">MNLEVVKKEVMQLMVLIAQNKKVEAKEVAGAVLEMINEGLDFAATDEDLVQWGKLEKIVNELKAKVD</sequence>
<proteinExistence type="predicted"/>
<evidence type="ECO:0000313" key="1">
    <source>
        <dbReference type="EMBL" id="SDH91066.1"/>
    </source>
</evidence>
<name>A0A1G8G9U0_9FLAO</name>
<organism evidence="1 2">
    <name type="scientific">Myroides phaeus</name>
    <dbReference type="NCBI Taxonomy" id="702745"/>
    <lineage>
        <taxon>Bacteria</taxon>
        <taxon>Pseudomonadati</taxon>
        <taxon>Bacteroidota</taxon>
        <taxon>Flavobacteriia</taxon>
        <taxon>Flavobacteriales</taxon>
        <taxon>Flavobacteriaceae</taxon>
        <taxon>Myroides</taxon>
    </lineage>
</organism>
<dbReference type="STRING" id="702745.SAMN05421818_12415"/>